<evidence type="ECO:0000259" key="3">
    <source>
        <dbReference type="SMART" id="SM00382"/>
    </source>
</evidence>
<dbReference type="RefSeq" id="WP_394846932.1">
    <property type="nucleotide sequence ID" value="NZ_CP089982.1"/>
</dbReference>
<protein>
    <submittedName>
        <fullName evidence="4">AAA family ATPase</fullName>
    </submittedName>
</protein>
<dbReference type="CDD" id="cd19499">
    <property type="entry name" value="RecA-like_ClpB_Hsp104-like"/>
    <property type="match status" value="1"/>
</dbReference>
<proteinExistence type="predicted"/>
<dbReference type="SMART" id="SM00382">
    <property type="entry name" value="AAA"/>
    <property type="match status" value="2"/>
</dbReference>
<keyword evidence="5" id="KW-1185">Reference proteome</keyword>
<evidence type="ECO:0000256" key="1">
    <source>
        <dbReference type="ARBA" id="ARBA00022741"/>
    </source>
</evidence>
<sequence length="1117" mass="125748">MKLSFTVPVYRVRHGNLFDFVTLGLGAATQRRSGTNAQRVEELLIEQLRRVISEAAPRLLPSFELKRGTRLERVRISLNLRDKGRKRKASGLCPIIIEPRSLGPDRHVDIAYHPFRQGEWFPLRSSESLADQASVYFSQAWGALDDVDIDALWGHLRDTIRVVSFSTNVKTLLGELQAKEKGIWDDLDVDPARAGKKKPAGGMKVLPNLGVDLTARLAGRGAASLGMPRSPYREQLDRLLVGERKRSTLVVGGHGAGKSVLLERAVADLLSAEDYESHRNLDRVTRVYRIGGKRIISGMSYVGDWERRCVELVEDVRGRKIVLLVSDLHLFGQIGQARDSTRSLADFFRGPVARGEVVMVGEATPEQLRRLEEDAPSFASLFVRVHVQPATAGETFRIMLHRTRELEVERHVRFQPYAYRTILELGAGLFPSQELPGKAVDLATRLAAEGEGTEEKPRTIDSAAVIEHLSRRTGLPWILLSDEKPFAVDEVAEALGGRVFGQPVAIRRMADLVVRIRAGLTDPRRPHGVYLFTGPTGTGKTELAKALAEYLYGSASRLVRFDMSELRTPDAPARLIGDAWNPEGLLTRAALEQPFSVILLDEIEKAHPSVIHLLLQMFDEGRLTDAAGNTASFKQAVIVMTSNLGTMSRAPAGFDAPLDAVLHDVARAVREFFPPELFNRIDGVVPFSPLDREMAILVTRKELGKLLVRPGLRDRNIFVQPAPGVVERAAREAFQSRDGARSLKRFLDDRIASLLSAEIARAPDAAMQMMRLEEGLDGFRVHHHPLVEAKPVALHFALEPLLQRPLSELHAELPKVHARIDRIESSDELRELSDQLRHHLGEHNRGRREHGELLYNMEWMRLTLQTFREQVERLSIESRDLEHDEIERTMEEPELRRRRYVMPARGTRQEIFSCIGESYVLERALARVHDSGEHAVLIELAPMAGGHTLFEWMARAYARARGNFDGFACLRKDGNVLEAARWPEDPAFFASAEMLVLKVVGLCVKDFYELETGTHVWQPLAREPELLRVHVTPAHFGDVPRSRVERYAAAKLDIRRDIELPPIVRNLRFDPPPPRKAATLLELEDYRLGLSLEWHVQELYQALASLWLVRLSRTEPS</sequence>
<evidence type="ECO:0000313" key="5">
    <source>
        <dbReference type="Proteomes" id="UP001379533"/>
    </source>
</evidence>
<dbReference type="PANTHER" id="PTHR11638">
    <property type="entry name" value="ATP-DEPENDENT CLP PROTEASE"/>
    <property type="match status" value="1"/>
</dbReference>
<feature type="domain" description="AAA+ ATPase" evidence="3">
    <location>
        <begin position="244"/>
        <end position="520"/>
    </location>
</feature>
<dbReference type="InterPro" id="IPR003593">
    <property type="entry name" value="AAA+_ATPase"/>
</dbReference>
<gene>
    <name evidence="4" type="ORF">LZC95_05625</name>
</gene>
<organism evidence="4 5">
    <name type="scientific">Pendulispora brunnea</name>
    <dbReference type="NCBI Taxonomy" id="2905690"/>
    <lineage>
        <taxon>Bacteria</taxon>
        <taxon>Pseudomonadati</taxon>
        <taxon>Myxococcota</taxon>
        <taxon>Myxococcia</taxon>
        <taxon>Myxococcales</taxon>
        <taxon>Sorangiineae</taxon>
        <taxon>Pendulisporaceae</taxon>
        <taxon>Pendulispora</taxon>
    </lineage>
</organism>
<dbReference type="PRINTS" id="PR00300">
    <property type="entry name" value="CLPPROTEASEA"/>
</dbReference>
<dbReference type="EMBL" id="CP089982">
    <property type="protein sequence ID" value="WXA96316.1"/>
    <property type="molecule type" value="Genomic_DNA"/>
</dbReference>
<dbReference type="Gene3D" id="3.40.50.300">
    <property type="entry name" value="P-loop containing nucleotide triphosphate hydrolases"/>
    <property type="match status" value="2"/>
</dbReference>
<dbReference type="Pfam" id="PF07724">
    <property type="entry name" value="AAA_2"/>
    <property type="match status" value="1"/>
</dbReference>
<dbReference type="InterPro" id="IPR003959">
    <property type="entry name" value="ATPase_AAA_core"/>
</dbReference>
<keyword evidence="1" id="KW-0547">Nucleotide-binding</keyword>
<dbReference type="InterPro" id="IPR050130">
    <property type="entry name" value="ClpA_ClpB"/>
</dbReference>
<dbReference type="Proteomes" id="UP001379533">
    <property type="component" value="Chromosome"/>
</dbReference>
<feature type="domain" description="AAA+ ATPase" evidence="3">
    <location>
        <begin position="526"/>
        <end position="691"/>
    </location>
</feature>
<dbReference type="InterPro" id="IPR027417">
    <property type="entry name" value="P-loop_NTPase"/>
</dbReference>
<accession>A0ABZ2KC99</accession>
<name>A0ABZ2KC99_9BACT</name>
<dbReference type="InterPro" id="IPR001270">
    <property type="entry name" value="ClpA/B"/>
</dbReference>
<dbReference type="PANTHER" id="PTHR11638:SF18">
    <property type="entry name" value="HEAT SHOCK PROTEIN 104"/>
    <property type="match status" value="1"/>
</dbReference>
<dbReference type="SUPFAM" id="SSF52540">
    <property type="entry name" value="P-loop containing nucleoside triphosphate hydrolases"/>
    <property type="match status" value="2"/>
</dbReference>
<reference evidence="4 5" key="1">
    <citation type="submission" date="2021-12" db="EMBL/GenBank/DDBJ databases">
        <title>Discovery of the Pendulisporaceae a myxobacterial family with distinct sporulation behavior and unique specialized metabolism.</title>
        <authorList>
            <person name="Garcia R."/>
            <person name="Popoff A."/>
            <person name="Bader C.D."/>
            <person name="Loehr J."/>
            <person name="Walesch S."/>
            <person name="Walt C."/>
            <person name="Boldt J."/>
            <person name="Bunk B."/>
            <person name="Haeckl F.J.F.P.J."/>
            <person name="Gunesch A.P."/>
            <person name="Birkelbach J."/>
            <person name="Nuebel U."/>
            <person name="Pietschmann T."/>
            <person name="Bach T."/>
            <person name="Mueller R."/>
        </authorList>
    </citation>
    <scope>NUCLEOTIDE SEQUENCE [LARGE SCALE GENOMIC DNA]</scope>
    <source>
        <strain evidence="4 5">MSr12523</strain>
    </source>
</reference>
<keyword evidence="2" id="KW-0067">ATP-binding</keyword>
<evidence type="ECO:0000256" key="2">
    <source>
        <dbReference type="ARBA" id="ARBA00022840"/>
    </source>
</evidence>
<evidence type="ECO:0000313" key="4">
    <source>
        <dbReference type="EMBL" id="WXA96316.1"/>
    </source>
</evidence>